<name>A0A512E0N4_9PROT</name>
<evidence type="ECO:0000313" key="2">
    <source>
        <dbReference type="Proteomes" id="UP000321523"/>
    </source>
</evidence>
<organism evidence="1 2">
    <name type="scientific">Skermanella aerolata</name>
    <dbReference type="NCBI Taxonomy" id="393310"/>
    <lineage>
        <taxon>Bacteria</taxon>
        <taxon>Pseudomonadati</taxon>
        <taxon>Pseudomonadota</taxon>
        <taxon>Alphaproteobacteria</taxon>
        <taxon>Rhodospirillales</taxon>
        <taxon>Azospirillaceae</taxon>
        <taxon>Skermanella</taxon>
    </lineage>
</organism>
<evidence type="ECO:0000313" key="1">
    <source>
        <dbReference type="EMBL" id="GEO42000.1"/>
    </source>
</evidence>
<gene>
    <name evidence="1" type="ORF">SAE02_61480</name>
</gene>
<protein>
    <submittedName>
        <fullName evidence="1">Uncharacterized protein</fullName>
    </submittedName>
</protein>
<accession>A0A512E0N4</accession>
<reference evidence="1 2" key="1">
    <citation type="submission" date="2019-07" db="EMBL/GenBank/DDBJ databases">
        <title>Whole genome shotgun sequence of Skermanella aerolata NBRC 106429.</title>
        <authorList>
            <person name="Hosoyama A."/>
            <person name="Uohara A."/>
            <person name="Ohji S."/>
            <person name="Ichikawa N."/>
        </authorList>
    </citation>
    <scope>NUCLEOTIDE SEQUENCE [LARGE SCALE GENOMIC DNA]</scope>
    <source>
        <strain evidence="1 2">NBRC 106429</strain>
    </source>
</reference>
<proteinExistence type="predicted"/>
<keyword evidence="2" id="KW-1185">Reference proteome</keyword>
<comment type="caution">
    <text evidence="1">The sequence shown here is derived from an EMBL/GenBank/DDBJ whole genome shotgun (WGS) entry which is preliminary data.</text>
</comment>
<dbReference type="EMBL" id="BJYZ01000034">
    <property type="protein sequence ID" value="GEO42000.1"/>
    <property type="molecule type" value="Genomic_DNA"/>
</dbReference>
<dbReference type="Proteomes" id="UP000321523">
    <property type="component" value="Unassembled WGS sequence"/>
</dbReference>
<dbReference type="AlphaFoldDB" id="A0A512E0N4"/>
<sequence length="63" mass="6881">MLSSQQILRFGQQIADIAWRILETRPGSLNGMPKILGTDRAFTVVKVGPVPAKTMICRPTPAC</sequence>